<dbReference type="Proteomes" id="UP001596106">
    <property type="component" value="Unassembled WGS sequence"/>
</dbReference>
<feature type="transmembrane region" description="Helical" evidence="6">
    <location>
        <begin position="77"/>
        <end position="100"/>
    </location>
</feature>
<feature type="transmembrane region" description="Helical" evidence="6">
    <location>
        <begin position="157"/>
        <end position="178"/>
    </location>
</feature>
<dbReference type="Pfam" id="PF00892">
    <property type="entry name" value="EamA"/>
    <property type="match status" value="2"/>
</dbReference>
<keyword evidence="5 6" id="KW-0472">Membrane</keyword>
<dbReference type="InterPro" id="IPR037185">
    <property type="entry name" value="EmrE-like"/>
</dbReference>
<evidence type="ECO:0000256" key="4">
    <source>
        <dbReference type="ARBA" id="ARBA00022989"/>
    </source>
</evidence>
<feature type="transmembrane region" description="Helical" evidence="6">
    <location>
        <begin position="20"/>
        <end position="40"/>
    </location>
</feature>
<dbReference type="PANTHER" id="PTHR32322:SF2">
    <property type="entry name" value="EAMA DOMAIN-CONTAINING PROTEIN"/>
    <property type="match status" value="1"/>
</dbReference>
<comment type="caution">
    <text evidence="8">The sequence shown here is derived from an EMBL/GenBank/DDBJ whole genome shotgun (WGS) entry which is preliminary data.</text>
</comment>
<evidence type="ECO:0000256" key="3">
    <source>
        <dbReference type="ARBA" id="ARBA00022692"/>
    </source>
</evidence>
<evidence type="ECO:0000256" key="6">
    <source>
        <dbReference type="SAM" id="Phobius"/>
    </source>
</evidence>
<dbReference type="InterPro" id="IPR050638">
    <property type="entry name" value="AA-Vitamin_Transporters"/>
</dbReference>
<evidence type="ECO:0000313" key="8">
    <source>
        <dbReference type="EMBL" id="MFC5409190.1"/>
    </source>
</evidence>
<evidence type="ECO:0000256" key="1">
    <source>
        <dbReference type="ARBA" id="ARBA00004141"/>
    </source>
</evidence>
<comment type="subcellular location">
    <subcellularLocation>
        <location evidence="1">Membrane</location>
        <topology evidence="1">Multi-pass membrane protein</topology>
    </subcellularLocation>
</comment>
<feature type="transmembrane region" description="Helical" evidence="6">
    <location>
        <begin position="245"/>
        <end position="272"/>
    </location>
</feature>
<proteinExistence type="inferred from homology"/>
<feature type="transmembrane region" description="Helical" evidence="6">
    <location>
        <begin position="132"/>
        <end position="151"/>
    </location>
</feature>
<sequence length="298" mass="31887">MDGQKIRPGHNLTDRQRGLLLGLVGVICFSFTVPMTKLTLGSLNPWLVSFGRIAGAGLISLVILYQQGKLFLIRKHFRTLVGISFGVGLGFPVLMTVAMYSTSSSHAGIVLALLPLTTALFGALIHRETHKTGFWIISGSGCLTVLGYVLFREKVTLQTADLLLLGATVSASLGYALGAQLTRQLSGLDVICCALVLVLPISIPAAVVSWFYQPPSGLTASALTGMVYVTLLSQLFGFVPWYKGLALGGVALVSQLQLLQTFFTLIISAWLLSESIGWVEYGVALLVIAQIYLAKKVA</sequence>
<protein>
    <submittedName>
        <fullName evidence="8">DMT family transporter</fullName>
    </submittedName>
</protein>
<accession>A0ABW0I9E4</accession>
<feature type="transmembrane region" description="Helical" evidence="6">
    <location>
        <begin position="278"/>
        <end position="294"/>
    </location>
</feature>
<keyword evidence="4 6" id="KW-1133">Transmembrane helix</keyword>
<evidence type="ECO:0000256" key="2">
    <source>
        <dbReference type="ARBA" id="ARBA00007362"/>
    </source>
</evidence>
<comment type="similarity">
    <text evidence="2">Belongs to the EamA transporter family.</text>
</comment>
<evidence type="ECO:0000256" key="5">
    <source>
        <dbReference type="ARBA" id="ARBA00023136"/>
    </source>
</evidence>
<feature type="transmembrane region" description="Helical" evidence="6">
    <location>
        <begin position="106"/>
        <end position="125"/>
    </location>
</feature>
<dbReference type="SUPFAM" id="SSF103481">
    <property type="entry name" value="Multidrug resistance efflux transporter EmrE"/>
    <property type="match status" value="1"/>
</dbReference>
<dbReference type="RefSeq" id="WP_379842829.1">
    <property type="nucleotide sequence ID" value="NZ_JBHSMA010000002.1"/>
</dbReference>
<feature type="transmembrane region" description="Helical" evidence="6">
    <location>
        <begin position="218"/>
        <end position="238"/>
    </location>
</feature>
<evidence type="ECO:0000259" key="7">
    <source>
        <dbReference type="Pfam" id="PF00892"/>
    </source>
</evidence>
<evidence type="ECO:0000313" key="9">
    <source>
        <dbReference type="Proteomes" id="UP001596106"/>
    </source>
</evidence>
<organism evidence="8 9">
    <name type="scientific">Larkinella bovis</name>
    <dbReference type="NCBI Taxonomy" id="683041"/>
    <lineage>
        <taxon>Bacteria</taxon>
        <taxon>Pseudomonadati</taxon>
        <taxon>Bacteroidota</taxon>
        <taxon>Cytophagia</taxon>
        <taxon>Cytophagales</taxon>
        <taxon>Spirosomataceae</taxon>
        <taxon>Larkinella</taxon>
    </lineage>
</organism>
<feature type="domain" description="EamA" evidence="7">
    <location>
        <begin position="17"/>
        <end position="146"/>
    </location>
</feature>
<dbReference type="PANTHER" id="PTHR32322">
    <property type="entry name" value="INNER MEMBRANE TRANSPORTER"/>
    <property type="match status" value="1"/>
</dbReference>
<feature type="domain" description="EamA" evidence="7">
    <location>
        <begin position="160"/>
        <end position="293"/>
    </location>
</feature>
<reference evidence="9" key="1">
    <citation type="journal article" date="2019" name="Int. J. Syst. Evol. Microbiol.">
        <title>The Global Catalogue of Microorganisms (GCM) 10K type strain sequencing project: providing services to taxonomists for standard genome sequencing and annotation.</title>
        <authorList>
            <consortium name="The Broad Institute Genomics Platform"/>
            <consortium name="The Broad Institute Genome Sequencing Center for Infectious Disease"/>
            <person name="Wu L."/>
            <person name="Ma J."/>
        </authorList>
    </citation>
    <scope>NUCLEOTIDE SEQUENCE [LARGE SCALE GENOMIC DNA]</scope>
    <source>
        <strain evidence="9">CCUG 55250</strain>
    </source>
</reference>
<dbReference type="InterPro" id="IPR000620">
    <property type="entry name" value="EamA_dom"/>
</dbReference>
<keyword evidence="9" id="KW-1185">Reference proteome</keyword>
<feature type="transmembrane region" description="Helical" evidence="6">
    <location>
        <begin position="190"/>
        <end position="212"/>
    </location>
</feature>
<gene>
    <name evidence="8" type="ORF">ACFPMF_07730</name>
</gene>
<dbReference type="EMBL" id="JBHSMA010000002">
    <property type="protein sequence ID" value="MFC5409190.1"/>
    <property type="molecule type" value="Genomic_DNA"/>
</dbReference>
<name>A0ABW0I9E4_9BACT</name>
<keyword evidence="3 6" id="KW-0812">Transmembrane</keyword>
<feature type="transmembrane region" description="Helical" evidence="6">
    <location>
        <begin position="46"/>
        <end position="65"/>
    </location>
</feature>